<dbReference type="EMBL" id="JBFOLK010000007">
    <property type="protein sequence ID" value="KAL2499520.1"/>
    <property type="molecule type" value="Genomic_DNA"/>
</dbReference>
<dbReference type="InterPro" id="IPR051266">
    <property type="entry name" value="CLCR"/>
</dbReference>
<evidence type="ECO:0000313" key="5">
    <source>
        <dbReference type="EMBL" id="KAL2499520.1"/>
    </source>
</evidence>
<dbReference type="InterPro" id="IPR001841">
    <property type="entry name" value="Znf_RING"/>
</dbReference>
<evidence type="ECO:0000313" key="6">
    <source>
        <dbReference type="Proteomes" id="UP001604336"/>
    </source>
</evidence>
<dbReference type="InterPro" id="IPR002035">
    <property type="entry name" value="VWF_A"/>
</dbReference>
<feature type="region of interest" description="Disordered" evidence="2">
    <location>
        <begin position="183"/>
        <end position="202"/>
    </location>
</feature>
<dbReference type="SMART" id="SM00184">
    <property type="entry name" value="RING"/>
    <property type="match status" value="1"/>
</dbReference>
<gene>
    <name evidence="5" type="ORF">Adt_25070</name>
</gene>
<dbReference type="Gene3D" id="3.40.50.410">
    <property type="entry name" value="von Willebrand factor, type A domain"/>
    <property type="match status" value="1"/>
</dbReference>
<dbReference type="CDD" id="cd23114">
    <property type="entry name" value="RING-H2_WAVH2"/>
    <property type="match status" value="1"/>
</dbReference>
<feature type="compositionally biased region" description="Basic and acidic residues" evidence="2">
    <location>
        <begin position="16"/>
        <end position="29"/>
    </location>
</feature>
<organism evidence="5 6">
    <name type="scientific">Abeliophyllum distichum</name>
    <dbReference type="NCBI Taxonomy" id="126358"/>
    <lineage>
        <taxon>Eukaryota</taxon>
        <taxon>Viridiplantae</taxon>
        <taxon>Streptophyta</taxon>
        <taxon>Embryophyta</taxon>
        <taxon>Tracheophyta</taxon>
        <taxon>Spermatophyta</taxon>
        <taxon>Magnoliopsida</taxon>
        <taxon>eudicotyledons</taxon>
        <taxon>Gunneridae</taxon>
        <taxon>Pentapetalae</taxon>
        <taxon>asterids</taxon>
        <taxon>lamiids</taxon>
        <taxon>Lamiales</taxon>
        <taxon>Oleaceae</taxon>
        <taxon>Forsythieae</taxon>
        <taxon>Abeliophyllum</taxon>
    </lineage>
</organism>
<reference evidence="6" key="1">
    <citation type="submission" date="2024-07" db="EMBL/GenBank/DDBJ databases">
        <title>Two chromosome-level genome assemblies of Korean endemic species Abeliophyllum distichum and Forsythia ovata (Oleaceae).</title>
        <authorList>
            <person name="Jang H."/>
        </authorList>
    </citation>
    <scope>NUCLEOTIDE SEQUENCE [LARGE SCALE GENOMIC DNA]</scope>
</reference>
<keyword evidence="6" id="KW-1185">Reference proteome</keyword>
<dbReference type="PROSITE" id="PS50089">
    <property type="entry name" value="ZF_RING_2"/>
    <property type="match status" value="1"/>
</dbReference>
<evidence type="ECO:0000259" key="3">
    <source>
        <dbReference type="PROSITE" id="PS50089"/>
    </source>
</evidence>
<dbReference type="SUPFAM" id="SSF57850">
    <property type="entry name" value="RING/U-box"/>
    <property type="match status" value="1"/>
</dbReference>
<keyword evidence="1" id="KW-0862">Zinc</keyword>
<dbReference type="Gene3D" id="3.30.40.10">
    <property type="entry name" value="Zinc/RING finger domain, C3HC4 (zinc finger)"/>
    <property type="match status" value="1"/>
</dbReference>
<dbReference type="InterPro" id="IPR036465">
    <property type="entry name" value="vWFA_dom_sf"/>
</dbReference>
<dbReference type="Proteomes" id="UP001604336">
    <property type="component" value="Unassembled WGS sequence"/>
</dbReference>
<dbReference type="AlphaFoldDB" id="A0ABD1SFR2"/>
<feature type="domain" description="RING-type" evidence="3">
    <location>
        <begin position="124"/>
        <end position="169"/>
    </location>
</feature>
<dbReference type="GO" id="GO:0008270">
    <property type="term" value="F:zinc ion binding"/>
    <property type="evidence" value="ECO:0007669"/>
    <property type="project" value="UniProtKB-KW"/>
</dbReference>
<dbReference type="InterPro" id="IPR057427">
    <property type="entry name" value="WAV3_C"/>
</dbReference>
<protein>
    <submittedName>
        <fullName evidence="5">Zinc finger (C3HC4-type RING finger) family protein</fullName>
    </submittedName>
</protein>
<dbReference type="SMART" id="SM00327">
    <property type="entry name" value="VWA"/>
    <property type="match status" value="1"/>
</dbReference>
<dbReference type="Pfam" id="PF17123">
    <property type="entry name" value="zf-RING_11"/>
    <property type="match status" value="1"/>
</dbReference>
<evidence type="ECO:0000256" key="2">
    <source>
        <dbReference type="SAM" id="MobiDB-lite"/>
    </source>
</evidence>
<dbReference type="PANTHER" id="PTHR10579">
    <property type="entry name" value="CALCIUM-ACTIVATED CHLORIDE CHANNEL REGULATOR"/>
    <property type="match status" value="1"/>
</dbReference>
<dbReference type="SUPFAM" id="SSF53300">
    <property type="entry name" value="vWA-like"/>
    <property type="match status" value="1"/>
</dbReference>
<feature type="compositionally biased region" description="Low complexity" evidence="2">
    <location>
        <begin position="30"/>
        <end position="41"/>
    </location>
</feature>
<sequence>MVLGWRRAFCTSIPKDQERDSPIIKDKSDPSPTSSKFSSRFSGFISNSSTPRLQSHPVSSPRLRCRTTIRTLAVTTSSAPQSPKLQCKTKNTPRFFHRSTPSSPRSPSTLTLLKSSLRISKNRCGICLQNVKTGQGTAIFTAECSHSFHFPCIAVHVKKQGSLTCPICNSTWKELHLLATPENENHKSHQEHKREIARDSNSKNDKKAILKVYNDDEPLSSPTSGARFNPIPESDETEEENEEFPGFFVNGYVNNTSPELKLKNVEVSLLPEAAVVSVGRSSETYAVVLKIKAPSAPTKNAKRAPIDLVTVLNVSGSVTSEKLLLMKRTMRLVVSSLSAADRLSIVAFSTASKRLLPLRRMTTAGRRSARRIIDAIIALDGTAASATDALKKAAKVIEDRREKNPSASIMLFSDGHSNGPLVSSTRFSHTEIPVHSVSLNSCLNAPQDDTIAKCIGSLLSVVIQDLKVQLGFISGSAPAEISAVYSYTVRPAFHGSGSTAARIGDLYSKEERELLIELKVPSSFSRAHHVLSVRCSYKDPSTQEPIYGKEQALVIPRPRAVGSSTREIQRLRCLFVTTRAVAESRRLVETNDLTGAHHMLASARALILQSGSGEEFVRGLEAELADLNWKRQNLLQQVHNGRGNTNERNAAYIEDKAEPITPTSAWRAAERLAKVAMMRKSLNRVSDLHGFENARF</sequence>
<name>A0ABD1SFR2_9LAMI</name>
<dbReference type="Pfam" id="PF00092">
    <property type="entry name" value="VWA"/>
    <property type="match status" value="1"/>
</dbReference>
<accession>A0ABD1SFR2</accession>
<dbReference type="PROSITE" id="PS50234">
    <property type="entry name" value="VWFA"/>
    <property type="match status" value="1"/>
</dbReference>
<dbReference type="PANTHER" id="PTHR10579:SF59">
    <property type="entry name" value="E3 UBIQUITIN-PROTEIN LIGASE EDA40-RELATED"/>
    <property type="match status" value="1"/>
</dbReference>
<feature type="region of interest" description="Disordered" evidence="2">
    <location>
        <begin position="215"/>
        <end position="240"/>
    </location>
</feature>
<evidence type="ECO:0000256" key="1">
    <source>
        <dbReference type="PROSITE-ProRule" id="PRU00175"/>
    </source>
</evidence>
<dbReference type="InterPro" id="IPR013083">
    <property type="entry name" value="Znf_RING/FYVE/PHD"/>
</dbReference>
<keyword evidence="1" id="KW-0479">Metal-binding</keyword>
<dbReference type="Pfam" id="PF25243">
    <property type="entry name" value="WAV3_C"/>
    <property type="match status" value="1"/>
</dbReference>
<feature type="region of interest" description="Disordered" evidence="2">
    <location>
        <begin position="16"/>
        <end position="41"/>
    </location>
</feature>
<feature type="domain" description="VWFA" evidence="4">
    <location>
        <begin position="307"/>
        <end position="481"/>
    </location>
</feature>
<proteinExistence type="predicted"/>
<evidence type="ECO:0000259" key="4">
    <source>
        <dbReference type="PROSITE" id="PS50234"/>
    </source>
</evidence>
<keyword evidence="1" id="KW-0863">Zinc-finger</keyword>
<comment type="caution">
    <text evidence="5">The sequence shown here is derived from an EMBL/GenBank/DDBJ whole genome shotgun (WGS) entry which is preliminary data.</text>
</comment>